<organism evidence="1">
    <name type="scientific">Ophidiomyces ophidiicola</name>
    <dbReference type="NCBI Taxonomy" id="1387563"/>
    <lineage>
        <taxon>Eukaryota</taxon>
        <taxon>Fungi</taxon>
        <taxon>Dikarya</taxon>
        <taxon>Ascomycota</taxon>
        <taxon>Pezizomycotina</taxon>
        <taxon>Eurotiomycetes</taxon>
        <taxon>Eurotiomycetidae</taxon>
        <taxon>Onygenales</taxon>
        <taxon>Onygenaceae</taxon>
        <taxon>Ophidiomyces</taxon>
    </lineage>
</organism>
<proteinExistence type="predicted"/>
<name>A0ACB8UPW6_9EURO</name>
<reference evidence="1" key="1">
    <citation type="journal article" date="2022" name="bioRxiv">
        <title>Population genetic analysis of Ophidiomyces ophidiicola, the causative agent of snake fungal disease, indicates recent introductions to the USA.</title>
        <authorList>
            <person name="Ladner J.T."/>
            <person name="Palmer J.M."/>
            <person name="Ettinger C.L."/>
            <person name="Stajich J.E."/>
            <person name="Farrell T.M."/>
            <person name="Glorioso B.M."/>
            <person name="Lawson B."/>
            <person name="Price S.J."/>
            <person name="Stengle A.G."/>
            <person name="Grear D.A."/>
            <person name="Lorch J.M."/>
        </authorList>
    </citation>
    <scope>NUCLEOTIDE SEQUENCE</scope>
    <source>
        <strain evidence="1">NWHC 24266-5</strain>
    </source>
</reference>
<comment type="caution">
    <text evidence="1">The sequence shown here is derived from an EMBL/GenBank/DDBJ whole genome shotgun (WGS) entry which is preliminary data.</text>
</comment>
<sequence>MDNEVAVGGVFAGSSHGSRSRRRYTGKRDVGFGGQASWISSVINLLNTIVGAGVLAMPHALSRMGITLGIFVILWSGLTAGFGLYLQTRCAEYLERGSASFFALSQITYPNASVIFDAAIAIKCFGVGVSYLIIIGDLMPGVVEGFVGDTTMSFLLDRHFWVTAFMLVIIPISFLRRLDSLKYTSVVALISIGYLVILVVAHFIKGDTMENRSPIRFVEWEGIIPTLRVFPVIVFAYTCHQNMFSILNEISNNSHFRTTSVIAASIGTAASTYILVAITGYLSFGDAIQGNIVGMYAPSLSSNIARAAIVLLVMFSYPLQMHPCRASVDAVLKWRWNGKGSSGSSNVSPNRNPLLPRPNKEPDGMGDTRFAAITTVIIVLSYIVAMTVSSLETVLAYVGSTGSTSISFILPGLFYYKISSPESALHQRLMKEDDEACTEDLGNDSDDEAVAGSGLLGGSGLLSSSGILRRSTRHWKRGLLRKLSLALVIYGFVVMTVCLVTNTFFLTSGRK</sequence>
<dbReference type="EMBL" id="JALBCA010000110">
    <property type="protein sequence ID" value="KAI2382762.1"/>
    <property type="molecule type" value="Genomic_DNA"/>
</dbReference>
<evidence type="ECO:0000313" key="1">
    <source>
        <dbReference type="EMBL" id="KAI2382762.1"/>
    </source>
</evidence>
<protein>
    <submittedName>
        <fullName evidence="1">Uncharacterized protein</fullName>
    </submittedName>
</protein>
<gene>
    <name evidence="1" type="ORF">LOY88_005753</name>
</gene>
<accession>A0ACB8UPW6</accession>